<accession>A0A1M7YZ87</accession>
<reference evidence="2" key="1">
    <citation type="submission" date="2016-12" db="EMBL/GenBank/DDBJ databases">
        <authorList>
            <person name="Rodrigo-Torres L."/>
            <person name="Arahal R.D."/>
            <person name="Lucena T."/>
        </authorList>
    </citation>
    <scope>NUCLEOTIDE SEQUENCE [LARGE SCALE GENOMIC DNA]</scope>
</reference>
<dbReference type="Proteomes" id="UP000184600">
    <property type="component" value="Unassembled WGS sequence"/>
</dbReference>
<organism evidence="1 2">
    <name type="scientific">Vibrio quintilis</name>
    <dbReference type="NCBI Taxonomy" id="1117707"/>
    <lineage>
        <taxon>Bacteria</taxon>
        <taxon>Pseudomonadati</taxon>
        <taxon>Pseudomonadota</taxon>
        <taxon>Gammaproteobacteria</taxon>
        <taxon>Vibrionales</taxon>
        <taxon>Vibrionaceae</taxon>
        <taxon>Vibrio</taxon>
    </lineage>
</organism>
<evidence type="ECO:0000313" key="2">
    <source>
        <dbReference type="Proteomes" id="UP000184600"/>
    </source>
</evidence>
<dbReference type="RefSeq" id="WP_143169395.1">
    <property type="nucleotide sequence ID" value="NZ_AP024897.1"/>
</dbReference>
<gene>
    <name evidence="1" type="ORF">VQ7734_03710</name>
</gene>
<keyword evidence="2" id="KW-1185">Reference proteome</keyword>
<dbReference type="EMBL" id="FRFG01000049">
    <property type="protein sequence ID" value="SHO57940.1"/>
    <property type="molecule type" value="Genomic_DNA"/>
</dbReference>
<sequence length="74" mass="8567">MIIFEIFSYGGWFNVTSVVGLMRQKLFNFSNFIERSPLPFAERQKEAKTLFFGSKYLYGHRPVSGKTANHQTLS</sequence>
<evidence type="ECO:0000313" key="1">
    <source>
        <dbReference type="EMBL" id="SHO57940.1"/>
    </source>
</evidence>
<protein>
    <submittedName>
        <fullName evidence="1">Uncharacterized protein</fullName>
    </submittedName>
</protein>
<name>A0A1M7YZ87_9VIBR</name>
<proteinExistence type="predicted"/>
<dbReference type="AlphaFoldDB" id="A0A1M7YZ87"/>